<sequence length="344" mass="37469">MAAIAGTVLENAVLMATDRFQQFEKRRPDLGVVGAFTKYGENLIDAATIKKNRASARRTQNIAVLNRQQTTIYDTRSLTHAPMGSTSAKVGLNWKTYRFDVGVTEAINADNYISASADLANQLEQGIRDVLLAMDADFTTFTELGKYSALPASSLMGISGGAYQTTQKDLWINLPAVMRKLMLQGPYHMLSNVEALANLTNVSTYGQANQQNLQKLINNYEFGYSPNINPGGSKEAYYAIPTGSVAMVDWVEYDCRKPGGRGSYDGGEFYDTMTLEFTALGGEQFSLTFGFRYLGGGQDKSAILPGLERAYTDSWQLAVDVAPVKAYSSEAGKSPIVKILADAV</sequence>
<dbReference type="EMBL" id="CP010429">
    <property type="protein sequence ID" value="AKD55025.1"/>
    <property type="molecule type" value="Genomic_DNA"/>
</dbReference>
<accession>A0A0E3ZVB3</accession>
<dbReference type="OrthoDB" id="960832at2"/>
<dbReference type="KEGG" id="srd:SD10_09030"/>
<dbReference type="HOGENOM" id="CLU_806329_0_0_10"/>
<keyword evidence="2" id="KW-1185">Reference proteome</keyword>
<dbReference type="RefSeq" id="WP_046573505.1">
    <property type="nucleotide sequence ID" value="NZ_CP010429.1"/>
</dbReference>
<name>A0A0E3ZVB3_9BACT</name>
<dbReference type="AlphaFoldDB" id="A0A0E3ZVB3"/>
<evidence type="ECO:0008006" key="3">
    <source>
        <dbReference type="Google" id="ProtNLM"/>
    </source>
</evidence>
<dbReference type="Proteomes" id="UP000033054">
    <property type="component" value="Chromosome"/>
</dbReference>
<reference evidence="1 2" key="1">
    <citation type="journal article" date="2014" name="Curr. Microbiol.">
        <title>Spirosoma radiotolerans sp. nov., a gamma-radiation-resistant bacterium isolated from gamma ray-irradiated soil.</title>
        <authorList>
            <person name="Lee J.J."/>
            <person name="Srinivasan S."/>
            <person name="Lim S."/>
            <person name="Joe M."/>
            <person name="Im S."/>
            <person name="Bae S.I."/>
            <person name="Park K.R."/>
            <person name="Han J.H."/>
            <person name="Park S.H."/>
            <person name="Joo B.M."/>
            <person name="Park S.J."/>
            <person name="Kim M.K."/>
        </authorList>
    </citation>
    <scope>NUCLEOTIDE SEQUENCE [LARGE SCALE GENOMIC DNA]</scope>
    <source>
        <strain evidence="1 2">DG5A</strain>
    </source>
</reference>
<evidence type="ECO:0000313" key="2">
    <source>
        <dbReference type="Proteomes" id="UP000033054"/>
    </source>
</evidence>
<dbReference type="PATRIC" id="fig|1379870.5.peg.1967"/>
<dbReference type="STRING" id="1379870.SD10_09030"/>
<proteinExistence type="predicted"/>
<organism evidence="1 2">
    <name type="scientific">Spirosoma radiotolerans</name>
    <dbReference type="NCBI Taxonomy" id="1379870"/>
    <lineage>
        <taxon>Bacteria</taxon>
        <taxon>Pseudomonadati</taxon>
        <taxon>Bacteroidota</taxon>
        <taxon>Cytophagia</taxon>
        <taxon>Cytophagales</taxon>
        <taxon>Cytophagaceae</taxon>
        <taxon>Spirosoma</taxon>
    </lineage>
</organism>
<evidence type="ECO:0000313" key="1">
    <source>
        <dbReference type="EMBL" id="AKD55025.1"/>
    </source>
</evidence>
<protein>
    <recommendedName>
        <fullName evidence="3">Phage capsid protein</fullName>
    </recommendedName>
</protein>
<gene>
    <name evidence="1" type="ORF">SD10_09030</name>
</gene>